<comment type="caution">
    <text evidence="1">The sequence shown here is derived from an EMBL/GenBank/DDBJ whole genome shotgun (WGS) entry which is preliminary data.</text>
</comment>
<sequence length="113" mass="12507">MGIGWEILNEEKEVMLKCSSSITDWPSSTHAELGVILSAILLVLQTEQKANIFTDSQAAIDSINSIIKLIDSKLLEIMLIKVKGYSEIKGNEEADRVAKNDIEKSTCIKIKDV</sequence>
<evidence type="ECO:0000313" key="1">
    <source>
        <dbReference type="EMBL" id="GET00200.1"/>
    </source>
</evidence>
<dbReference type="AlphaFoldDB" id="A0A8H3MC11"/>
<dbReference type="SUPFAM" id="SSF53098">
    <property type="entry name" value="Ribonuclease H-like"/>
    <property type="match status" value="1"/>
</dbReference>
<organism evidence="1 2">
    <name type="scientific">Rhizophagus clarus</name>
    <dbReference type="NCBI Taxonomy" id="94130"/>
    <lineage>
        <taxon>Eukaryota</taxon>
        <taxon>Fungi</taxon>
        <taxon>Fungi incertae sedis</taxon>
        <taxon>Mucoromycota</taxon>
        <taxon>Glomeromycotina</taxon>
        <taxon>Glomeromycetes</taxon>
        <taxon>Glomerales</taxon>
        <taxon>Glomeraceae</taxon>
        <taxon>Rhizophagus</taxon>
    </lineage>
</organism>
<dbReference type="GO" id="GO:0003676">
    <property type="term" value="F:nucleic acid binding"/>
    <property type="evidence" value="ECO:0007669"/>
    <property type="project" value="InterPro"/>
</dbReference>
<dbReference type="InterPro" id="IPR012337">
    <property type="entry name" value="RNaseH-like_sf"/>
</dbReference>
<evidence type="ECO:0000313" key="2">
    <source>
        <dbReference type="Proteomes" id="UP000615446"/>
    </source>
</evidence>
<dbReference type="Proteomes" id="UP000615446">
    <property type="component" value="Unassembled WGS sequence"/>
</dbReference>
<dbReference type="Gene3D" id="3.30.420.10">
    <property type="entry name" value="Ribonuclease H-like superfamily/Ribonuclease H"/>
    <property type="match status" value="1"/>
</dbReference>
<dbReference type="EMBL" id="BLAL01000285">
    <property type="protein sequence ID" value="GET00200.1"/>
    <property type="molecule type" value="Genomic_DNA"/>
</dbReference>
<accession>A0A8H3MC11</accession>
<gene>
    <name evidence="1" type="ORF">RCL2_002667000</name>
</gene>
<dbReference type="InterPro" id="IPR036397">
    <property type="entry name" value="RNaseH_sf"/>
</dbReference>
<dbReference type="OrthoDB" id="7765170at2759"/>
<reference evidence="1" key="1">
    <citation type="submission" date="2019-10" db="EMBL/GenBank/DDBJ databases">
        <title>Conservation and host-specific expression of non-tandemly repeated heterogenous ribosome RNA gene in arbuscular mycorrhizal fungi.</title>
        <authorList>
            <person name="Maeda T."/>
            <person name="Kobayashi Y."/>
            <person name="Nakagawa T."/>
            <person name="Ezawa T."/>
            <person name="Yamaguchi K."/>
            <person name="Bino T."/>
            <person name="Nishimoto Y."/>
            <person name="Shigenobu S."/>
            <person name="Kawaguchi M."/>
        </authorList>
    </citation>
    <scope>NUCLEOTIDE SEQUENCE</scope>
    <source>
        <strain evidence="1">HR1</strain>
    </source>
</reference>
<proteinExistence type="predicted"/>
<name>A0A8H3MC11_9GLOM</name>
<protein>
    <submittedName>
        <fullName evidence="1">Ribonuclease H-like domain-containing protein</fullName>
    </submittedName>
</protein>